<evidence type="ECO:0000259" key="2">
    <source>
        <dbReference type="PROSITE" id="PS51352"/>
    </source>
</evidence>
<dbReference type="GO" id="GO:0005737">
    <property type="term" value="C:cytoplasm"/>
    <property type="evidence" value="ECO:0007669"/>
    <property type="project" value="TreeGrafter"/>
</dbReference>
<dbReference type="EMBL" id="WUFC01000051">
    <property type="protein sequence ID" value="NEI52895.1"/>
    <property type="molecule type" value="Genomic_DNA"/>
</dbReference>
<reference evidence="3 4" key="1">
    <citation type="submission" date="2019-12" db="EMBL/GenBank/DDBJ databases">
        <title>Rhizobium genotypes associated with high levels of biological nitrogen fixation by grain legumes in a temperate-maritime cropping system.</title>
        <authorList>
            <person name="Maluk M."/>
            <person name="Francesc Ferrando Molina F."/>
            <person name="Lopez Del Egido L."/>
            <person name="Lafos M."/>
            <person name="Langarica-Fuentes A."/>
            <person name="Gebre Yohannes G."/>
            <person name="Young M.W."/>
            <person name="Martin P."/>
            <person name="Gantlett R."/>
            <person name="Kenicer G."/>
            <person name="Hawes C."/>
            <person name="Begg G.S."/>
            <person name="Quilliam R.S."/>
            <person name="Squire G.R."/>
            <person name="Poole P.S."/>
            <person name="Young P.W."/>
            <person name="Iannetta P.M."/>
            <person name="James E.K."/>
        </authorList>
    </citation>
    <scope>NUCLEOTIDE SEQUENCE [LARGE SCALE GENOMIC DNA]</scope>
    <source>
        <strain evidence="3 4">JHI985</strain>
    </source>
</reference>
<dbReference type="Proteomes" id="UP000661163">
    <property type="component" value="Unassembled WGS sequence"/>
</dbReference>
<comment type="caution">
    <text evidence="3">The sequence shown here is derived from an EMBL/GenBank/DDBJ whole genome shotgun (WGS) entry which is preliminary data.</text>
</comment>
<dbReference type="Pfam" id="PF00085">
    <property type="entry name" value="Thioredoxin"/>
    <property type="match status" value="1"/>
</dbReference>
<keyword evidence="1" id="KW-0732">Signal</keyword>
<proteinExistence type="predicted"/>
<dbReference type="RefSeq" id="WP_130661107.1">
    <property type="nucleotide sequence ID" value="NZ_SILB01000001.1"/>
</dbReference>
<gene>
    <name evidence="3" type="ORF">GR217_35460</name>
</gene>
<dbReference type="GO" id="GO:0015035">
    <property type="term" value="F:protein-disulfide reductase activity"/>
    <property type="evidence" value="ECO:0007669"/>
    <property type="project" value="TreeGrafter"/>
</dbReference>
<evidence type="ECO:0000256" key="1">
    <source>
        <dbReference type="SAM" id="SignalP"/>
    </source>
</evidence>
<organism evidence="3 4">
    <name type="scientific">Rhizobium ruizarguesonis</name>
    <dbReference type="NCBI Taxonomy" id="2081791"/>
    <lineage>
        <taxon>Bacteria</taxon>
        <taxon>Pseudomonadati</taxon>
        <taxon>Pseudomonadota</taxon>
        <taxon>Alphaproteobacteria</taxon>
        <taxon>Hyphomicrobiales</taxon>
        <taxon>Rhizobiaceae</taxon>
        <taxon>Rhizobium/Agrobacterium group</taxon>
        <taxon>Rhizobium</taxon>
    </lineage>
</organism>
<feature type="domain" description="Thioredoxin" evidence="2">
    <location>
        <begin position="13"/>
        <end position="127"/>
    </location>
</feature>
<dbReference type="PANTHER" id="PTHR45663">
    <property type="entry name" value="GEO12009P1"/>
    <property type="match status" value="1"/>
</dbReference>
<accession>A0AAE4YX81</accession>
<feature type="chain" id="PRO_5043280211" evidence="1">
    <location>
        <begin position="24"/>
        <end position="127"/>
    </location>
</feature>
<dbReference type="PROSITE" id="PS51352">
    <property type="entry name" value="THIOREDOXIN_2"/>
    <property type="match status" value="1"/>
</dbReference>
<sequence length="127" mass="13839">MNRRQLLLSFAAVTLAIATPAFAASTDPIPGFTEAVAAGGPVLVHVTAPWCGECKLQKPIVAKLLGTPDFKEMKEFKVDFDTQKDALKLLHVQMQSTLIVYKDGKEVDRMTGKTKPAVIEAIMRKAL</sequence>
<dbReference type="InterPro" id="IPR013766">
    <property type="entry name" value="Thioredoxin_domain"/>
</dbReference>
<dbReference type="AlphaFoldDB" id="A0AAE4YX81"/>
<evidence type="ECO:0000313" key="3">
    <source>
        <dbReference type="EMBL" id="NEI52895.1"/>
    </source>
</evidence>
<protein>
    <submittedName>
        <fullName evidence="3">Thioredoxin</fullName>
    </submittedName>
</protein>
<dbReference type="InterPro" id="IPR036249">
    <property type="entry name" value="Thioredoxin-like_sf"/>
</dbReference>
<feature type="signal peptide" evidence="1">
    <location>
        <begin position="1"/>
        <end position="23"/>
    </location>
</feature>
<evidence type="ECO:0000313" key="4">
    <source>
        <dbReference type="Proteomes" id="UP000661163"/>
    </source>
</evidence>
<dbReference type="Gene3D" id="3.40.30.10">
    <property type="entry name" value="Glutaredoxin"/>
    <property type="match status" value="1"/>
</dbReference>
<dbReference type="SUPFAM" id="SSF52833">
    <property type="entry name" value="Thioredoxin-like"/>
    <property type="match status" value="1"/>
</dbReference>
<name>A0AAE4YX81_9HYPH</name>
<dbReference type="PANTHER" id="PTHR45663:SF11">
    <property type="entry name" value="GEO12009P1"/>
    <property type="match status" value="1"/>
</dbReference>
<dbReference type="CDD" id="cd02947">
    <property type="entry name" value="TRX_family"/>
    <property type="match status" value="1"/>
</dbReference>